<gene>
    <name evidence="3" type="ORF">Taro_051543</name>
</gene>
<accession>A0A843XGD5</accession>
<feature type="region of interest" description="Disordered" evidence="1">
    <location>
        <begin position="73"/>
        <end position="105"/>
    </location>
</feature>
<evidence type="ECO:0000313" key="4">
    <source>
        <dbReference type="Proteomes" id="UP000652761"/>
    </source>
</evidence>
<name>A0A843XGD5_COLES</name>
<dbReference type="EMBL" id="NMUH01008267">
    <property type="protein sequence ID" value="MQM18549.1"/>
    <property type="molecule type" value="Genomic_DNA"/>
</dbReference>
<evidence type="ECO:0000256" key="1">
    <source>
        <dbReference type="SAM" id="MobiDB-lite"/>
    </source>
</evidence>
<dbReference type="Proteomes" id="UP000652761">
    <property type="component" value="Unassembled WGS sequence"/>
</dbReference>
<proteinExistence type="predicted"/>
<comment type="caution">
    <text evidence="3">The sequence shown here is derived from an EMBL/GenBank/DDBJ whole genome shotgun (WGS) entry which is preliminary data.</text>
</comment>
<evidence type="ECO:0000256" key="2">
    <source>
        <dbReference type="SAM" id="Phobius"/>
    </source>
</evidence>
<reference evidence="3" key="1">
    <citation type="submission" date="2017-07" db="EMBL/GenBank/DDBJ databases">
        <title>Taro Niue Genome Assembly and Annotation.</title>
        <authorList>
            <person name="Atibalentja N."/>
            <person name="Keating K."/>
            <person name="Fields C.J."/>
        </authorList>
    </citation>
    <scope>NUCLEOTIDE SEQUENCE</scope>
    <source>
        <strain evidence="3">Niue_2</strain>
        <tissue evidence="3">Leaf</tissue>
    </source>
</reference>
<organism evidence="3 4">
    <name type="scientific">Colocasia esculenta</name>
    <name type="common">Wild taro</name>
    <name type="synonym">Arum esculentum</name>
    <dbReference type="NCBI Taxonomy" id="4460"/>
    <lineage>
        <taxon>Eukaryota</taxon>
        <taxon>Viridiplantae</taxon>
        <taxon>Streptophyta</taxon>
        <taxon>Embryophyta</taxon>
        <taxon>Tracheophyta</taxon>
        <taxon>Spermatophyta</taxon>
        <taxon>Magnoliopsida</taxon>
        <taxon>Liliopsida</taxon>
        <taxon>Araceae</taxon>
        <taxon>Aroideae</taxon>
        <taxon>Colocasieae</taxon>
        <taxon>Colocasia</taxon>
    </lineage>
</organism>
<keyword evidence="4" id="KW-1185">Reference proteome</keyword>
<protein>
    <submittedName>
        <fullName evidence="3">Uncharacterized protein</fullName>
    </submittedName>
</protein>
<sequence length="105" mass="11924">MLFGSLWIMCVMVVVAFMRPVWFGCVVCAGLAQKFEMDDRRDWGGGGDDPEESTQRMIERIWESLTDIRRRSANGVASEGLEDPDEVEEDSSEVSEELDRSFLRG</sequence>
<keyword evidence="2" id="KW-0472">Membrane</keyword>
<feature type="transmembrane region" description="Helical" evidence="2">
    <location>
        <begin position="6"/>
        <end position="32"/>
    </location>
</feature>
<evidence type="ECO:0000313" key="3">
    <source>
        <dbReference type="EMBL" id="MQM18549.1"/>
    </source>
</evidence>
<keyword evidence="2" id="KW-0812">Transmembrane</keyword>
<dbReference type="AlphaFoldDB" id="A0A843XGD5"/>
<keyword evidence="2" id="KW-1133">Transmembrane helix</keyword>
<feature type="compositionally biased region" description="Acidic residues" evidence="1">
    <location>
        <begin position="80"/>
        <end position="96"/>
    </location>
</feature>